<evidence type="ECO:0000256" key="3">
    <source>
        <dbReference type="ARBA" id="ARBA00023136"/>
    </source>
</evidence>
<dbReference type="PATRIC" id="fig|1094489.3.peg.496"/>
<evidence type="ECO:0000256" key="4">
    <source>
        <dbReference type="ARBA" id="ARBA00023237"/>
    </source>
</evidence>
<dbReference type="EMBL" id="CP003123">
    <property type="protein sequence ID" value="AGF74281.1"/>
    <property type="molecule type" value="Genomic_DNA"/>
</dbReference>
<dbReference type="SUPFAM" id="SSF56925">
    <property type="entry name" value="OMPA-like"/>
    <property type="match status" value="1"/>
</dbReference>
<dbReference type="AlphaFoldDB" id="M1PCD8"/>
<keyword evidence="4" id="KW-0998">Cell outer membrane</keyword>
<evidence type="ECO:0000313" key="8">
    <source>
        <dbReference type="EMBL" id="AGF74281.1"/>
    </source>
</evidence>
<dbReference type="Gene3D" id="2.40.160.20">
    <property type="match status" value="1"/>
</dbReference>
<dbReference type="PANTHER" id="PTHR34001">
    <property type="entry name" value="BLL7405 PROTEIN"/>
    <property type="match status" value="1"/>
</dbReference>
<gene>
    <name evidence="8" type="primary">hbp8</name>
    <name evidence="8" type="ordered locus">BAnh1_04000</name>
</gene>
<dbReference type="Pfam" id="PF13505">
    <property type="entry name" value="OMP_b-brl"/>
    <property type="match status" value="1"/>
</dbReference>
<dbReference type="PANTHER" id="PTHR34001:SF3">
    <property type="entry name" value="BLL7405 PROTEIN"/>
    <property type="match status" value="1"/>
</dbReference>
<dbReference type="STRING" id="1094489.BAnh1_04000"/>
<dbReference type="GO" id="GO:0009279">
    <property type="term" value="C:cell outer membrane"/>
    <property type="evidence" value="ECO:0007669"/>
    <property type="project" value="UniProtKB-SubCell"/>
</dbReference>
<comment type="subcellular location">
    <subcellularLocation>
        <location evidence="1">Cell outer membrane</location>
    </subcellularLocation>
</comment>
<organism evidence="8 9">
    <name type="scientific">Bartonella australis (strain Aust/NH1)</name>
    <dbReference type="NCBI Taxonomy" id="1094489"/>
    <lineage>
        <taxon>Bacteria</taxon>
        <taxon>Pseudomonadati</taxon>
        <taxon>Pseudomonadota</taxon>
        <taxon>Alphaproteobacteria</taxon>
        <taxon>Hyphomicrobiales</taxon>
        <taxon>Bartonellaceae</taxon>
        <taxon>Bartonella</taxon>
    </lineage>
</organism>
<keyword evidence="9" id="KW-1185">Reference proteome</keyword>
<comment type="similarity">
    <text evidence="5">Belongs to the Omp25/RopB family.</text>
</comment>
<protein>
    <submittedName>
        <fullName evidence="8">Hemin binding protein</fullName>
    </submittedName>
</protein>
<dbReference type="OrthoDB" id="9815357at2"/>
<dbReference type="InterPro" id="IPR051692">
    <property type="entry name" value="OMP-like"/>
</dbReference>
<dbReference type="InterPro" id="IPR027385">
    <property type="entry name" value="Beta-barrel_OMP"/>
</dbReference>
<dbReference type="KEGG" id="baus:BAnh1_04000"/>
<evidence type="ECO:0000259" key="7">
    <source>
        <dbReference type="Pfam" id="PF13505"/>
    </source>
</evidence>
<evidence type="ECO:0000256" key="2">
    <source>
        <dbReference type="ARBA" id="ARBA00022729"/>
    </source>
</evidence>
<name>M1PCD8_BARAA</name>
<keyword evidence="3" id="KW-0472">Membrane</keyword>
<feature type="chain" id="PRO_5004016153" evidence="6">
    <location>
        <begin position="23"/>
        <end position="252"/>
    </location>
</feature>
<dbReference type="HOGENOM" id="CLU_037100_4_2_5"/>
<evidence type="ECO:0000256" key="1">
    <source>
        <dbReference type="ARBA" id="ARBA00004442"/>
    </source>
</evidence>
<sequence>MTVKHLMTVPVLAILSASVAQAADIVVFEDPKQIVSVPDFSWAGFYIGGQLSGFSSKTVLNYLDGEGPSSKWVELDKKLTPEPSGFAGGLYAGSNIALTSGFVLGIDTDVMWSDKKSTKTLFTDLDDKGKTVTDAYTLEQKWFGAARIRVGFAVGRIMPYIAAGAAYTQLRGIYSETVEKKDVNPQSYDLEDDKKTMIGYTLGGGLNYAMTDNIILRAEYRYSDFGKKKFSKDKIEIGYKTDDFRIGASYKF</sequence>
<accession>M1PCD8</accession>
<dbReference type="RefSeq" id="WP_015397789.1">
    <property type="nucleotide sequence ID" value="NC_020300.1"/>
</dbReference>
<evidence type="ECO:0000256" key="6">
    <source>
        <dbReference type="SAM" id="SignalP"/>
    </source>
</evidence>
<feature type="signal peptide" evidence="6">
    <location>
        <begin position="1"/>
        <end position="22"/>
    </location>
</feature>
<evidence type="ECO:0000256" key="5">
    <source>
        <dbReference type="ARBA" id="ARBA00038306"/>
    </source>
</evidence>
<dbReference type="Proteomes" id="UP000011729">
    <property type="component" value="Chromosome"/>
</dbReference>
<evidence type="ECO:0000313" key="9">
    <source>
        <dbReference type="Proteomes" id="UP000011729"/>
    </source>
</evidence>
<dbReference type="eggNOG" id="COG3637">
    <property type="taxonomic scope" value="Bacteria"/>
</dbReference>
<dbReference type="InterPro" id="IPR011250">
    <property type="entry name" value="OMP/PagP_B-barrel"/>
</dbReference>
<proteinExistence type="inferred from homology"/>
<reference evidence="8 9" key="1">
    <citation type="journal article" date="2013" name="PLoS Genet.">
        <title>A gene transfer agent and a dynamic repertoire of secretion systems hold the keys to the explosive radiation of the emerging pathogen Bartonella.</title>
        <authorList>
            <person name="Guy L."/>
            <person name="Nystedt B."/>
            <person name="Toft C."/>
            <person name="Zaremba-Niedzwiedzka K."/>
            <person name="Berglund E.C."/>
            <person name="Granberg F."/>
            <person name="Naslund K."/>
            <person name="Eriksson A.S."/>
            <person name="Andersson S.G."/>
        </authorList>
    </citation>
    <scope>NUCLEOTIDE SEQUENCE [LARGE SCALE GENOMIC DNA]</scope>
    <source>
        <strain evidence="8 9">Aust/NH1</strain>
    </source>
</reference>
<feature type="domain" description="Outer membrane protein beta-barrel" evidence="7">
    <location>
        <begin position="11"/>
        <end position="252"/>
    </location>
</feature>
<keyword evidence="2 6" id="KW-0732">Signal</keyword>